<organism evidence="2 3">
    <name type="scientific">Lachnotalea glycerini</name>
    <dbReference type="NCBI Taxonomy" id="1763509"/>
    <lineage>
        <taxon>Bacteria</taxon>
        <taxon>Bacillati</taxon>
        <taxon>Bacillota</taxon>
        <taxon>Clostridia</taxon>
        <taxon>Lachnospirales</taxon>
        <taxon>Lachnospiraceae</taxon>
        <taxon>Lachnotalea</taxon>
    </lineage>
</organism>
<accession>A0A371JKF2</accession>
<evidence type="ECO:0000313" key="3">
    <source>
        <dbReference type="Proteomes" id="UP000216411"/>
    </source>
</evidence>
<reference evidence="2 3" key="1">
    <citation type="journal article" date="2017" name="Genome Announc.">
        <title>Draft Genome Sequence of a Sporulating and Motile Strain of Lachnotalea glycerini Isolated from Water in Quebec City, Canada.</title>
        <authorList>
            <person name="Maheux A.F."/>
            <person name="Boudreau D.K."/>
            <person name="Berube E."/>
            <person name="Boissinot M."/>
            <person name="Raymond F."/>
            <person name="Brodeur S."/>
            <person name="Corbeil J."/>
            <person name="Isabel S."/>
            <person name="Omar R.F."/>
            <person name="Bergeron M.G."/>
        </authorList>
    </citation>
    <scope>NUCLEOTIDE SEQUENCE [LARGE SCALE GENOMIC DNA]</scope>
    <source>
        <strain evidence="2 3">CCRI-19302</strain>
    </source>
</reference>
<keyword evidence="1" id="KW-0812">Transmembrane</keyword>
<dbReference type="RefSeq" id="WP_094378181.1">
    <property type="nucleotide sequence ID" value="NZ_NOKA02000001.1"/>
</dbReference>
<evidence type="ECO:0000256" key="1">
    <source>
        <dbReference type="SAM" id="Phobius"/>
    </source>
</evidence>
<dbReference type="Proteomes" id="UP000216411">
    <property type="component" value="Unassembled WGS sequence"/>
</dbReference>
<protein>
    <submittedName>
        <fullName evidence="2">Uncharacterized protein</fullName>
    </submittedName>
</protein>
<dbReference type="EMBL" id="NOKA02000001">
    <property type="protein sequence ID" value="RDY33214.1"/>
    <property type="molecule type" value="Genomic_DNA"/>
</dbReference>
<feature type="transmembrane region" description="Helical" evidence="1">
    <location>
        <begin position="55"/>
        <end position="76"/>
    </location>
</feature>
<feature type="transmembrane region" description="Helical" evidence="1">
    <location>
        <begin position="6"/>
        <end position="35"/>
    </location>
</feature>
<sequence length="115" mass="13123">MKYIKIIVYAIISVVFSYWLFDKSTLAMVFIFYALNGVKLVSKSDFTAHKRTKRYGVVLMVCICGTVLIVLGKKIFNNDILIILGALMFAPTFTAIIIREIIALSSYLKCLWEKK</sequence>
<comment type="caution">
    <text evidence="2">The sequence shown here is derived from an EMBL/GenBank/DDBJ whole genome shotgun (WGS) entry which is preliminary data.</text>
</comment>
<keyword evidence="1" id="KW-0472">Membrane</keyword>
<keyword evidence="1" id="KW-1133">Transmembrane helix</keyword>
<gene>
    <name evidence="2" type="ORF">CG710_001440</name>
</gene>
<keyword evidence="3" id="KW-1185">Reference proteome</keyword>
<feature type="transmembrane region" description="Helical" evidence="1">
    <location>
        <begin position="82"/>
        <end position="108"/>
    </location>
</feature>
<dbReference type="AlphaFoldDB" id="A0A371JKF2"/>
<proteinExistence type="predicted"/>
<name>A0A371JKF2_9FIRM</name>
<evidence type="ECO:0000313" key="2">
    <source>
        <dbReference type="EMBL" id="RDY33214.1"/>
    </source>
</evidence>